<sequence length="130" mass="14451">MKTVNRASNETDENAGGNVSGSRSGKWATTPPEPLSLIFEAGLECIFPKSEFTRSTVDDGELCQFTSTITQTCRWWRQVALETPRLWSTLILSDTTPLEKLETWLARSKAAPLHINLQKPFTPGTPSAFH</sequence>
<dbReference type="Proteomes" id="UP000054248">
    <property type="component" value="Unassembled WGS sequence"/>
</dbReference>
<evidence type="ECO:0000313" key="3">
    <source>
        <dbReference type="Proteomes" id="UP000054248"/>
    </source>
</evidence>
<reference evidence="3" key="2">
    <citation type="submission" date="2015-01" db="EMBL/GenBank/DDBJ databases">
        <title>Evolutionary Origins and Diversification of the Mycorrhizal Mutualists.</title>
        <authorList>
            <consortium name="DOE Joint Genome Institute"/>
            <consortium name="Mycorrhizal Genomics Consortium"/>
            <person name="Kohler A."/>
            <person name="Kuo A."/>
            <person name="Nagy L.G."/>
            <person name="Floudas D."/>
            <person name="Copeland A."/>
            <person name="Barry K.W."/>
            <person name="Cichocki N."/>
            <person name="Veneault-Fourrey C."/>
            <person name="LaButti K."/>
            <person name="Lindquist E.A."/>
            <person name="Lipzen A."/>
            <person name="Lundell T."/>
            <person name="Morin E."/>
            <person name="Murat C."/>
            <person name="Riley R."/>
            <person name="Ohm R."/>
            <person name="Sun H."/>
            <person name="Tunlid A."/>
            <person name="Henrissat B."/>
            <person name="Grigoriev I.V."/>
            <person name="Hibbett D.S."/>
            <person name="Martin F."/>
        </authorList>
    </citation>
    <scope>NUCLEOTIDE SEQUENCE [LARGE SCALE GENOMIC DNA]</scope>
    <source>
        <strain evidence="3">MUT 4182</strain>
    </source>
</reference>
<evidence type="ECO:0000256" key="1">
    <source>
        <dbReference type="SAM" id="MobiDB-lite"/>
    </source>
</evidence>
<organism evidence="2 3">
    <name type="scientific">Tulasnella calospora MUT 4182</name>
    <dbReference type="NCBI Taxonomy" id="1051891"/>
    <lineage>
        <taxon>Eukaryota</taxon>
        <taxon>Fungi</taxon>
        <taxon>Dikarya</taxon>
        <taxon>Basidiomycota</taxon>
        <taxon>Agaricomycotina</taxon>
        <taxon>Agaricomycetes</taxon>
        <taxon>Cantharellales</taxon>
        <taxon>Tulasnellaceae</taxon>
        <taxon>Tulasnella</taxon>
    </lineage>
</organism>
<gene>
    <name evidence="2" type="ORF">M407DRAFT_17618</name>
</gene>
<protein>
    <submittedName>
        <fullName evidence="2">Uncharacterized protein</fullName>
    </submittedName>
</protein>
<dbReference type="AlphaFoldDB" id="A0A0C3QXA3"/>
<reference evidence="2 3" key="1">
    <citation type="submission" date="2014-04" db="EMBL/GenBank/DDBJ databases">
        <authorList>
            <consortium name="DOE Joint Genome Institute"/>
            <person name="Kuo A."/>
            <person name="Girlanda M."/>
            <person name="Perotto S."/>
            <person name="Kohler A."/>
            <person name="Nagy L.G."/>
            <person name="Floudas D."/>
            <person name="Copeland A."/>
            <person name="Barry K.W."/>
            <person name="Cichocki N."/>
            <person name="Veneault-Fourrey C."/>
            <person name="LaButti K."/>
            <person name="Lindquist E.A."/>
            <person name="Lipzen A."/>
            <person name="Lundell T."/>
            <person name="Morin E."/>
            <person name="Murat C."/>
            <person name="Sun H."/>
            <person name="Tunlid A."/>
            <person name="Henrissat B."/>
            <person name="Grigoriev I.V."/>
            <person name="Hibbett D.S."/>
            <person name="Martin F."/>
            <person name="Nordberg H.P."/>
            <person name="Cantor M.N."/>
            <person name="Hua S.X."/>
        </authorList>
    </citation>
    <scope>NUCLEOTIDE SEQUENCE [LARGE SCALE GENOMIC DNA]</scope>
    <source>
        <strain evidence="2 3">MUT 4182</strain>
    </source>
</reference>
<name>A0A0C3QXA3_9AGAM</name>
<evidence type="ECO:0000313" key="2">
    <source>
        <dbReference type="EMBL" id="KIO33659.1"/>
    </source>
</evidence>
<keyword evidence="3" id="KW-1185">Reference proteome</keyword>
<dbReference type="OrthoDB" id="3365698at2759"/>
<feature type="region of interest" description="Disordered" evidence="1">
    <location>
        <begin position="1"/>
        <end position="30"/>
    </location>
</feature>
<proteinExistence type="predicted"/>
<dbReference type="EMBL" id="KN822947">
    <property type="protein sequence ID" value="KIO33659.1"/>
    <property type="molecule type" value="Genomic_DNA"/>
</dbReference>
<accession>A0A0C3QXA3</accession>
<dbReference type="HOGENOM" id="CLU_1939662_0_0_1"/>